<dbReference type="RefSeq" id="WP_173570891.1">
    <property type="nucleotide sequence ID" value="NZ_WOSY01000013.1"/>
</dbReference>
<accession>A0ABX0K2U8</accession>
<gene>
    <name evidence="2" type="ORF">GOB81_12925</name>
</gene>
<dbReference type="Pfam" id="PF09912">
    <property type="entry name" value="DUF2141"/>
    <property type="match status" value="1"/>
</dbReference>
<keyword evidence="1" id="KW-0732">Signal</keyword>
<comment type="caution">
    <text evidence="2">The sequence shown here is derived from an EMBL/GenBank/DDBJ whole genome shotgun (WGS) entry which is preliminary data.</text>
</comment>
<feature type="chain" id="PRO_5047465000" evidence="1">
    <location>
        <begin position="19"/>
        <end position="137"/>
    </location>
</feature>
<name>A0ABX0K2U8_9PROT</name>
<protein>
    <submittedName>
        <fullName evidence="2">DUF2141 domain-containing protein</fullName>
    </submittedName>
</protein>
<feature type="signal peptide" evidence="1">
    <location>
        <begin position="1"/>
        <end position="18"/>
    </location>
</feature>
<dbReference type="EMBL" id="WOSY01000013">
    <property type="protein sequence ID" value="NHN89517.1"/>
    <property type="molecule type" value="Genomic_DNA"/>
</dbReference>
<evidence type="ECO:0000313" key="2">
    <source>
        <dbReference type="EMBL" id="NHN89517.1"/>
    </source>
</evidence>
<dbReference type="InterPro" id="IPR018673">
    <property type="entry name" value="DUF2141"/>
</dbReference>
<keyword evidence="3" id="KW-1185">Reference proteome</keyword>
<dbReference type="Proteomes" id="UP000631653">
    <property type="component" value="Unassembled WGS sequence"/>
</dbReference>
<reference evidence="2 3" key="1">
    <citation type="journal article" date="2020" name="Int. J. Syst. Evol. Microbiol.">
        <title>Novel acetic acid bacteria from cider fermentations: Acetobacter conturbans sp. nov. and Acetobacter fallax sp. nov.</title>
        <authorList>
            <person name="Sombolestani A.S."/>
            <person name="Cleenwerck I."/>
            <person name="Cnockaert M."/>
            <person name="Borremans W."/>
            <person name="Wieme A.D."/>
            <person name="De Vuyst L."/>
            <person name="Vandamme P."/>
        </authorList>
    </citation>
    <scope>NUCLEOTIDE SEQUENCE [LARGE SCALE GENOMIC DNA]</scope>
    <source>
        <strain evidence="2 3">LMG 1627</strain>
    </source>
</reference>
<proteinExistence type="predicted"/>
<sequence length="137" mass="14675">MSLAVASLLMAAPSLAHAATLGITVTNIPDATGTIRIAVCTKHEFLSPMCAYHEVVPSHPGQVHVSIQDIPSGIYAVQVFQDRNDNEKLDKNFFGIPQEPLGFSRNPAMHFGPPGFADSAFSLSNQNSEISLALKTK</sequence>
<organism evidence="2 3">
    <name type="scientific">Acetobacter conturbans</name>
    <dbReference type="NCBI Taxonomy" id="1737472"/>
    <lineage>
        <taxon>Bacteria</taxon>
        <taxon>Pseudomonadati</taxon>
        <taxon>Pseudomonadota</taxon>
        <taxon>Alphaproteobacteria</taxon>
        <taxon>Acetobacterales</taxon>
        <taxon>Acetobacteraceae</taxon>
        <taxon>Acetobacter</taxon>
    </lineage>
</organism>
<evidence type="ECO:0000256" key="1">
    <source>
        <dbReference type="SAM" id="SignalP"/>
    </source>
</evidence>
<evidence type="ECO:0000313" key="3">
    <source>
        <dbReference type="Proteomes" id="UP000631653"/>
    </source>
</evidence>